<name>A0A3S1BWY2_9BACL</name>
<dbReference type="EMBL" id="RZNX01000001">
    <property type="protein sequence ID" value="RUT36283.1"/>
    <property type="molecule type" value="Genomic_DNA"/>
</dbReference>
<feature type="domain" description="Histone deacetylase" evidence="5">
    <location>
        <begin position="22"/>
        <end position="320"/>
    </location>
</feature>
<dbReference type="SUPFAM" id="SSF52768">
    <property type="entry name" value="Arginase/deacetylase"/>
    <property type="match status" value="1"/>
</dbReference>
<dbReference type="OrthoDB" id="9808367at2"/>
<proteinExistence type="inferred from homology"/>
<dbReference type="InterPro" id="IPR023696">
    <property type="entry name" value="Ureohydrolase_dom_sf"/>
</dbReference>
<dbReference type="GO" id="GO:0004407">
    <property type="term" value="F:histone deacetylase activity"/>
    <property type="evidence" value="ECO:0007669"/>
    <property type="project" value="TreeGrafter"/>
</dbReference>
<protein>
    <recommendedName>
        <fullName evidence="3">Acetoin utilization protein AcuC</fullName>
    </recommendedName>
</protein>
<dbReference type="InterPro" id="IPR023801">
    <property type="entry name" value="His_deacetylse_dom"/>
</dbReference>
<dbReference type="Pfam" id="PF00850">
    <property type="entry name" value="Hist_deacetyl"/>
    <property type="match status" value="1"/>
</dbReference>
<dbReference type="PRINTS" id="PR01270">
    <property type="entry name" value="HDASUPER"/>
</dbReference>
<evidence type="ECO:0000256" key="3">
    <source>
        <dbReference type="ARBA" id="ARBA00020218"/>
    </source>
</evidence>
<dbReference type="InterPro" id="IPR037138">
    <property type="entry name" value="His_deacetylse_dom_sf"/>
</dbReference>
<dbReference type="Proteomes" id="UP000272464">
    <property type="component" value="Unassembled WGS sequence"/>
</dbReference>
<comment type="pathway">
    <text evidence="1">Ketone degradation; acetoin degradation.</text>
</comment>
<evidence type="ECO:0000259" key="5">
    <source>
        <dbReference type="Pfam" id="PF00850"/>
    </source>
</evidence>
<evidence type="ECO:0000256" key="4">
    <source>
        <dbReference type="ARBA" id="ARBA00022627"/>
    </source>
</evidence>
<dbReference type="PRINTS" id="PR01272">
    <property type="entry name" value="ACUCPROTEIN"/>
</dbReference>
<evidence type="ECO:0000256" key="1">
    <source>
        <dbReference type="ARBA" id="ARBA00005101"/>
    </source>
</evidence>
<dbReference type="GO" id="GO:0040029">
    <property type="term" value="P:epigenetic regulation of gene expression"/>
    <property type="evidence" value="ECO:0007669"/>
    <property type="project" value="TreeGrafter"/>
</dbReference>
<keyword evidence="4" id="KW-0006">Acetoin catabolism</keyword>
<keyword evidence="7" id="KW-1185">Reference proteome</keyword>
<evidence type="ECO:0000313" key="7">
    <source>
        <dbReference type="Proteomes" id="UP000272464"/>
    </source>
</evidence>
<evidence type="ECO:0000256" key="2">
    <source>
        <dbReference type="ARBA" id="ARBA00005947"/>
    </source>
</evidence>
<dbReference type="Gene3D" id="3.40.800.20">
    <property type="entry name" value="Histone deacetylase domain"/>
    <property type="match status" value="1"/>
</dbReference>
<dbReference type="InterPro" id="IPR003085">
    <property type="entry name" value="AcuC"/>
</dbReference>
<dbReference type="CDD" id="cd09994">
    <property type="entry name" value="HDAC_AcuC_like"/>
    <property type="match status" value="1"/>
</dbReference>
<comment type="similarity">
    <text evidence="2">Belongs to the histone deacetylase family.</text>
</comment>
<organism evidence="6 7">
    <name type="scientific">Paenibacillus zeisoli</name>
    <dbReference type="NCBI Taxonomy" id="2496267"/>
    <lineage>
        <taxon>Bacteria</taxon>
        <taxon>Bacillati</taxon>
        <taxon>Bacillota</taxon>
        <taxon>Bacilli</taxon>
        <taxon>Bacillales</taxon>
        <taxon>Paenibacillaceae</taxon>
        <taxon>Paenibacillus</taxon>
    </lineage>
</organism>
<dbReference type="InterPro" id="IPR000286">
    <property type="entry name" value="HDACs"/>
</dbReference>
<dbReference type="PANTHER" id="PTHR10625:SF10">
    <property type="entry name" value="HISTONE DEACETYLASE HDAC1"/>
    <property type="match status" value="1"/>
</dbReference>
<dbReference type="GO" id="GO:0045150">
    <property type="term" value="P:acetoin catabolic process"/>
    <property type="evidence" value="ECO:0007669"/>
    <property type="project" value="UniProtKB-UniPathway"/>
</dbReference>
<gene>
    <name evidence="6" type="ORF">EJP77_04645</name>
</gene>
<dbReference type="UniPathway" id="UPA00040"/>
<sequence>MSGTARFVHHDKDLSYHFHDSHPFHPIRLQLTIDLLSFAGALPEEAKLSSRQADEEDLLRVHSLEYIKAVQALSVKDPAAEWLSRAEQYGLLDEDTPYFAGMHEASSYIAGGTLTAVEAVMSGSVTHALHLGGGLHHALLAKAAGFCVYNDAAVAISYAREKYQARILYIDTDVHHGDGVQWSFYSDPEVCTYSIHETGKYLFPGTGFVNERGEHLGYGYAVNIPLEPYTEDDSWMECFAESIRRVAAYFKPDLIISQHGCDAHAMDPLSHMHCSMNIYKLMPELIHELAHTYCGGKWVAVGGGGYDIWKVVPRAWSLLWLEMSDHPLKKKLKTQPLSTLPDEWIKRWQPQAPVTLPSEWLDNLSRWEAIPRRDEIIAKNRETLAVALQDIP</sequence>
<evidence type="ECO:0000313" key="6">
    <source>
        <dbReference type="EMBL" id="RUT36283.1"/>
    </source>
</evidence>
<reference evidence="6 7" key="1">
    <citation type="submission" date="2018-12" db="EMBL/GenBank/DDBJ databases">
        <authorList>
            <person name="Sun L."/>
            <person name="Chen Z."/>
        </authorList>
    </citation>
    <scope>NUCLEOTIDE SEQUENCE [LARGE SCALE GENOMIC DNA]</scope>
    <source>
        <strain evidence="6 7">3-5-3</strain>
    </source>
</reference>
<dbReference type="AlphaFoldDB" id="A0A3S1BWY2"/>
<dbReference type="RefSeq" id="WP_127197976.1">
    <property type="nucleotide sequence ID" value="NZ_RZNX01000001.1"/>
</dbReference>
<comment type="caution">
    <text evidence="6">The sequence shown here is derived from an EMBL/GenBank/DDBJ whole genome shotgun (WGS) entry which is preliminary data.</text>
</comment>
<dbReference type="PANTHER" id="PTHR10625">
    <property type="entry name" value="HISTONE DEACETYLASE HDAC1-RELATED"/>
    <property type="match status" value="1"/>
</dbReference>
<accession>A0A3S1BWY2</accession>